<evidence type="ECO:0000313" key="3">
    <source>
        <dbReference type="Proteomes" id="UP000266723"/>
    </source>
</evidence>
<gene>
    <name evidence="2" type="ORF">DY000_02059141</name>
</gene>
<keyword evidence="3" id="KW-1185">Reference proteome</keyword>
<sequence>MSSVEDLVFAKEYEEACAASDLGDARMNYMIRRYNAALKYWSARGRYAEIELGKERSKHTEWKAFYERKSVEFKRTSETAILEKNRAIARITADRKRIEDLELKLEGAQVVPGMEADAPSELESAWAEVAELKRQIFMKDREISRLQKAWSRDFVLECVRIQKAMTEKCNRRFQTIRDWNVRQKANDDKLLLHAQALEMRKCLEKIRGKRGVHPRHGSVIVPADPSLTSGSSLRLAGPSSSTPFTSASLRDPTDGGASPGGGSRIAMPGEQYRSHRPLAPLSTRSIDDMRLGVAGRTRLRGLMAEVLARQRFSTRPKVVPRGLRLARPYPRTIRGSGSSFR</sequence>
<comment type="caution">
    <text evidence="2">The sequence shown here is derived from an EMBL/GenBank/DDBJ whole genome shotgun (WGS) entry which is preliminary data.</text>
</comment>
<evidence type="ECO:0000256" key="1">
    <source>
        <dbReference type="SAM" id="MobiDB-lite"/>
    </source>
</evidence>
<proteinExistence type="predicted"/>
<evidence type="ECO:0000313" key="2">
    <source>
        <dbReference type="EMBL" id="KAF3518162.1"/>
    </source>
</evidence>
<organism evidence="2 3">
    <name type="scientific">Brassica cretica</name>
    <name type="common">Mustard</name>
    <dbReference type="NCBI Taxonomy" id="69181"/>
    <lineage>
        <taxon>Eukaryota</taxon>
        <taxon>Viridiplantae</taxon>
        <taxon>Streptophyta</taxon>
        <taxon>Embryophyta</taxon>
        <taxon>Tracheophyta</taxon>
        <taxon>Spermatophyta</taxon>
        <taxon>Magnoliopsida</taxon>
        <taxon>eudicotyledons</taxon>
        <taxon>Gunneridae</taxon>
        <taxon>Pentapetalae</taxon>
        <taxon>rosids</taxon>
        <taxon>malvids</taxon>
        <taxon>Brassicales</taxon>
        <taxon>Brassicaceae</taxon>
        <taxon>Brassiceae</taxon>
        <taxon>Brassica</taxon>
    </lineage>
</organism>
<dbReference type="EMBL" id="QGKV02001556">
    <property type="protein sequence ID" value="KAF3518162.1"/>
    <property type="molecule type" value="Genomic_DNA"/>
</dbReference>
<name>A0ABQ7AVV2_BRACR</name>
<feature type="region of interest" description="Disordered" evidence="1">
    <location>
        <begin position="213"/>
        <end position="272"/>
    </location>
</feature>
<accession>A0ABQ7AVV2</accession>
<protein>
    <submittedName>
        <fullName evidence="2">Uncharacterized protein</fullName>
    </submittedName>
</protein>
<dbReference type="Proteomes" id="UP000266723">
    <property type="component" value="Unassembled WGS sequence"/>
</dbReference>
<feature type="compositionally biased region" description="Polar residues" evidence="1">
    <location>
        <begin position="226"/>
        <end position="248"/>
    </location>
</feature>
<reference evidence="2 3" key="1">
    <citation type="journal article" date="2020" name="BMC Genomics">
        <title>Intraspecific diversification of the crop wild relative Brassica cretica Lam. using demographic model selection.</title>
        <authorList>
            <person name="Kioukis A."/>
            <person name="Michalopoulou V.A."/>
            <person name="Briers L."/>
            <person name="Pirintsos S."/>
            <person name="Studholme D.J."/>
            <person name="Pavlidis P."/>
            <person name="Sarris P.F."/>
        </authorList>
    </citation>
    <scope>NUCLEOTIDE SEQUENCE [LARGE SCALE GENOMIC DNA]</scope>
    <source>
        <strain evidence="3">cv. PFS-1207/04</strain>
    </source>
</reference>